<feature type="region of interest" description="Disordered" evidence="1">
    <location>
        <begin position="452"/>
        <end position="495"/>
    </location>
</feature>
<dbReference type="EMBL" id="JADGJD010000373">
    <property type="protein sequence ID" value="KAJ3051635.1"/>
    <property type="molecule type" value="Genomic_DNA"/>
</dbReference>
<name>A0AAD5X1N8_9FUNG</name>
<evidence type="ECO:0000313" key="2">
    <source>
        <dbReference type="EMBL" id="KAJ3051635.1"/>
    </source>
</evidence>
<feature type="compositionally biased region" description="Polar residues" evidence="1">
    <location>
        <begin position="462"/>
        <end position="484"/>
    </location>
</feature>
<accession>A0AAD5X1N8</accession>
<evidence type="ECO:0000313" key="3">
    <source>
        <dbReference type="Proteomes" id="UP001212841"/>
    </source>
</evidence>
<gene>
    <name evidence="2" type="ORF">HK097_007347</name>
</gene>
<comment type="caution">
    <text evidence="2">The sequence shown here is derived from an EMBL/GenBank/DDBJ whole genome shotgun (WGS) entry which is preliminary data.</text>
</comment>
<sequence>MKAPKAAPTTLSPPLTTPASSFPNQSTASKDLTSLTSGTLFFIELRAPNNTIQYNLASAPGPRYYHAWWRQIVANNFQGIAINHYRYKRVLRRCNHFGRPPTYPAHPYAGLPPAGAPPGSPVLWAGGGIAGSHTDLVTGTVYSITYTPRVYVFTTVQGMSLAPEQLVALKDVLDRWVLLSGSNRIAGAVPTGGGIAVQASMRVGQRVPWIYGRNERIPHGKQSMYWASWCMLPSHNDNYHPIGGGNLAPWFKTTYSLDDPSTAYMEQLFKLFEQYGIEDCLRTLHSIVDFNTAMTVFTGVPKNTYTKRALEISPVKCSFSHICITANTPKDCWQPRSPHFHFLIKIGGARGETILLHDQQTEIEFNHGDIGAVQGQYTHLQMGDEPANQPDFYIIELWTDKPMGKYYLPNYNNRTPCDELLQRAMSGFCHPYPTPANNNVQIRAEIDNYPMASGQADRPVNGQPTTRFSQLTTSTWEISGSTSSKSREDATASQW</sequence>
<dbReference type="Proteomes" id="UP001212841">
    <property type="component" value="Unassembled WGS sequence"/>
</dbReference>
<keyword evidence="3" id="KW-1185">Reference proteome</keyword>
<proteinExistence type="predicted"/>
<organism evidence="2 3">
    <name type="scientific">Rhizophlyctis rosea</name>
    <dbReference type="NCBI Taxonomy" id="64517"/>
    <lineage>
        <taxon>Eukaryota</taxon>
        <taxon>Fungi</taxon>
        <taxon>Fungi incertae sedis</taxon>
        <taxon>Chytridiomycota</taxon>
        <taxon>Chytridiomycota incertae sedis</taxon>
        <taxon>Chytridiomycetes</taxon>
        <taxon>Rhizophlyctidales</taxon>
        <taxon>Rhizophlyctidaceae</taxon>
        <taxon>Rhizophlyctis</taxon>
    </lineage>
</organism>
<feature type="region of interest" description="Disordered" evidence="1">
    <location>
        <begin position="1"/>
        <end position="30"/>
    </location>
</feature>
<feature type="compositionally biased region" description="Basic and acidic residues" evidence="1">
    <location>
        <begin position="485"/>
        <end position="495"/>
    </location>
</feature>
<protein>
    <submittedName>
        <fullName evidence="2">Uncharacterized protein</fullName>
    </submittedName>
</protein>
<dbReference type="AlphaFoldDB" id="A0AAD5X1N8"/>
<evidence type="ECO:0000256" key="1">
    <source>
        <dbReference type="SAM" id="MobiDB-lite"/>
    </source>
</evidence>
<reference evidence="2" key="1">
    <citation type="submission" date="2020-05" db="EMBL/GenBank/DDBJ databases">
        <title>Phylogenomic resolution of chytrid fungi.</title>
        <authorList>
            <person name="Stajich J.E."/>
            <person name="Amses K."/>
            <person name="Simmons R."/>
            <person name="Seto K."/>
            <person name="Myers J."/>
            <person name="Bonds A."/>
            <person name="Quandt C.A."/>
            <person name="Barry K."/>
            <person name="Liu P."/>
            <person name="Grigoriev I."/>
            <person name="Longcore J.E."/>
            <person name="James T.Y."/>
        </authorList>
    </citation>
    <scope>NUCLEOTIDE SEQUENCE</scope>
    <source>
        <strain evidence="2">JEL0318</strain>
    </source>
</reference>
<feature type="compositionally biased region" description="Low complexity" evidence="1">
    <location>
        <begin position="1"/>
        <end position="21"/>
    </location>
</feature>